<gene>
    <name evidence="1" type="ORF">MEDL_7572</name>
</gene>
<dbReference type="Gene3D" id="3.30.460.10">
    <property type="entry name" value="Beta Polymerase, domain 2"/>
    <property type="match status" value="1"/>
</dbReference>
<protein>
    <submittedName>
        <fullName evidence="1">Uncharacterized protein</fullName>
    </submittedName>
</protein>
<comment type="caution">
    <text evidence="1">The sequence shown here is derived from an EMBL/GenBank/DDBJ whole genome shotgun (WGS) entry which is preliminary data.</text>
</comment>
<dbReference type="InterPro" id="IPR043519">
    <property type="entry name" value="NT_sf"/>
</dbReference>
<sequence>MAELETKNASTALYRYLCRFIIGTEEHVKTIRLLTSARDDLSSDKNTAIITSGSLGEGLVTPESDLDMMSVIKNIEVCEDNNVHFNHNMTYNIIMETDYTQPGYTRLRMKNGYRNIRELHLRNTKLCQKALRDLQMTIEDDYFIAIPYHTASSYDMLDILIRLMDDKRSER</sequence>
<evidence type="ECO:0000313" key="1">
    <source>
        <dbReference type="EMBL" id="CAG2192432.1"/>
    </source>
</evidence>
<dbReference type="EMBL" id="CAJPWZ010000385">
    <property type="protein sequence ID" value="CAG2192432.1"/>
    <property type="molecule type" value="Genomic_DNA"/>
</dbReference>
<reference evidence="1" key="1">
    <citation type="submission" date="2021-03" db="EMBL/GenBank/DDBJ databases">
        <authorList>
            <person name="Bekaert M."/>
        </authorList>
    </citation>
    <scope>NUCLEOTIDE SEQUENCE</scope>
</reference>
<evidence type="ECO:0000313" key="2">
    <source>
        <dbReference type="Proteomes" id="UP000683360"/>
    </source>
</evidence>
<dbReference type="AlphaFoldDB" id="A0A8S3QD10"/>
<keyword evidence="2" id="KW-1185">Reference proteome</keyword>
<proteinExistence type="predicted"/>
<accession>A0A8S3QD10</accession>
<name>A0A8S3QD10_MYTED</name>
<organism evidence="1 2">
    <name type="scientific">Mytilus edulis</name>
    <name type="common">Blue mussel</name>
    <dbReference type="NCBI Taxonomy" id="6550"/>
    <lineage>
        <taxon>Eukaryota</taxon>
        <taxon>Metazoa</taxon>
        <taxon>Spiralia</taxon>
        <taxon>Lophotrochozoa</taxon>
        <taxon>Mollusca</taxon>
        <taxon>Bivalvia</taxon>
        <taxon>Autobranchia</taxon>
        <taxon>Pteriomorphia</taxon>
        <taxon>Mytilida</taxon>
        <taxon>Mytiloidea</taxon>
        <taxon>Mytilidae</taxon>
        <taxon>Mytilinae</taxon>
        <taxon>Mytilus</taxon>
    </lineage>
</organism>
<dbReference type="Proteomes" id="UP000683360">
    <property type="component" value="Unassembled WGS sequence"/>
</dbReference>